<keyword evidence="4" id="KW-1185">Reference proteome</keyword>
<organism evidence="3 4">
    <name type="scientific">Aureobasidium subglaciale (strain EXF-2481)</name>
    <name type="common">Aureobasidium pullulans var. subglaciale</name>
    <dbReference type="NCBI Taxonomy" id="1043005"/>
    <lineage>
        <taxon>Eukaryota</taxon>
        <taxon>Fungi</taxon>
        <taxon>Dikarya</taxon>
        <taxon>Ascomycota</taxon>
        <taxon>Pezizomycotina</taxon>
        <taxon>Dothideomycetes</taxon>
        <taxon>Dothideomycetidae</taxon>
        <taxon>Dothideales</taxon>
        <taxon>Saccotheciaceae</taxon>
        <taxon>Aureobasidium</taxon>
    </lineage>
</organism>
<evidence type="ECO:0000313" key="4">
    <source>
        <dbReference type="Proteomes" id="UP000030641"/>
    </source>
</evidence>
<keyword evidence="1" id="KW-0175">Coiled coil</keyword>
<feature type="region of interest" description="Disordered" evidence="2">
    <location>
        <begin position="67"/>
        <end position="95"/>
    </location>
</feature>
<dbReference type="EMBL" id="KL584759">
    <property type="protein sequence ID" value="KEQ95466.1"/>
    <property type="molecule type" value="Genomic_DNA"/>
</dbReference>
<sequence>MKIISNVVRFGLCIRILHSATRLNCQDTVSTDRIELQGVPSECPGGRKRGAAAAVAFLAKRAKTASAAVATTTTESEEGEKGKEDEEMGDNTAPPLRDLTEAERAFEKQLVEDMGPLKANRDAAVKQVRDLREQLAAAEETETAAIAALKAHRGKFVVLRS</sequence>
<dbReference type="RefSeq" id="XP_013343951.1">
    <property type="nucleotide sequence ID" value="XM_013488497.1"/>
</dbReference>
<evidence type="ECO:0000313" key="3">
    <source>
        <dbReference type="EMBL" id="KEQ95466.1"/>
    </source>
</evidence>
<evidence type="ECO:0000256" key="2">
    <source>
        <dbReference type="SAM" id="MobiDB-lite"/>
    </source>
</evidence>
<dbReference type="Proteomes" id="UP000030641">
    <property type="component" value="Unassembled WGS sequence"/>
</dbReference>
<evidence type="ECO:0000256" key="1">
    <source>
        <dbReference type="SAM" id="Coils"/>
    </source>
</evidence>
<dbReference type="AlphaFoldDB" id="A0A074Z9H6"/>
<dbReference type="OrthoDB" id="10518550at2759"/>
<gene>
    <name evidence="3" type="ORF">AUEXF2481DRAFT_88886</name>
</gene>
<dbReference type="GeneID" id="25372072"/>
<reference evidence="3 4" key="1">
    <citation type="journal article" date="2014" name="BMC Genomics">
        <title>Genome sequencing of four Aureobasidium pullulans varieties: biotechnological potential, stress tolerance, and description of new species.</title>
        <authorList>
            <person name="Gostin Ar C."/>
            <person name="Ohm R.A."/>
            <person name="Kogej T."/>
            <person name="Sonjak S."/>
            <person name="Turk M."/>
            <person name="Zajc J."/>
            <person name="Zalar P."/>
            <person name="Grube M."/>
            <person name="Sun H."/>
            <person name="Han J."/>
            <person name="Sharma A."/>
            <person name="Chiniquy J."/>
            <person name="Ngan C.Y."/>
            <person name="Lipzen A."/>
            <person name="Barry K."/>
            <person name="Grigoriev I.V."/>
            <person name="Gunde-Cimerman N."/>
        </authorList>
    </citation>
    <scope>NUCLEOTIDE SEQUENCE [LARGE SCALE GENOMIC DNA]</scope>
    <source>
        <strain evidence="3 4">EXF-2481</strain>
    </source>
</reference>
<dbReference type="InParanoid" id="A0A074Z9H6"/>
<feature type="coiled-coil region" evidence="1">
    <location>
        <begin position="121"/>
        <end position="148"/>
    </location>
</feature>
<protein>
    <submittedName>
        <fullName evidence="3">Uncharacterized protein</fullName>
    </submittedName>
</protein>
<dbReference type="HOGENOM" id="CLU_1643371_0_0_1"/>
<name>A0A074Z9H6_AURSE</name>
<proteinExistence type="predicted"/>
<accession>A0A074Z9H6</accession>